<evidence type="ECO:0000313" key="8">
    <source>
        <dbReference type="Proteomes" id="UP000250744"/>
    </source>
</evidence>
<keyword evidence="4 5" id="KW-0472">Membrane</keyword>
<feature type="transmembrane region" description="Helical" evidence="5">
    <location>
        <begin position="158"/>
        <end position="177"/>
    </location>
</feature>
<dbReference type="Pfam" id="PF04932">
    <property type="entry name" value="Wzy_C"/>
    <property type="match status" value="1"/>
</dbReference>
<evidence type="ECO:0000259" key="6">
    <source>
        <dbReference type="Pfam" id="PF04932"/>
    </source>
</evidence>
<feature type="transmembrane region" description="Helical" evidence="5">
    <location>
        <begin position="370"/>
        <end position="387"/>
    </location>
</feature>
<dbReference type="InterPro" id="IPR051533">
    <property type="entry name" value="WaaL-like"/>
</dbReference>
<feature type="domain" description="O-antigen ligase-related" evidence="6">
    <location>
        <begin position="189"/>
        <end position="329"/>
    </location>
</feature>
<evidence type="ECO:0000313" key="7">
    <source>
        <dbReference type="EMBL" id="RAU18250.1"/>
    </source>
</evidence>
<comment type="subcellular location">
    <subcellularLocation>
        <location evidence="1">Membrane</location>
        <topology evidence="1">Multi-pass membrane protein</topology>
    </subcellularLocation>
</comment>
<protein>
    <recommendedName>
        <fullName evidence="6">O-antigen ligase-related domain-containing protein</fullName>
    </recommendedName>
</protein>
<gene>
    <name evidence="7" type="ORF">DN062_08425</name>
</gene>
<feature type="transmembrane region" description="Helical" evidence="5">
    <location>
        <begin position="39"/>
        <end position="61"/>
    </location>
</feature>
<keyword evidence="2 5" id="KW-0812">Transmembrane</keyword>
<organism evidence="7 8">
    <name type="scientific">Nitrincola tibetensis</name>
    <dbReference type="NCBI Taxonomy" id="2219697"/>
    <lineage>
        <taxon>Bacteria</taxon>
        <taxon>Pseudomonadati</taxon>
        <taxon>Pseudomonadota</taxon>
        <taxon>Gammaproteobacteria</taxon>
        <taxon>Oceanospirillales</taxon>
        <taxon>Oceanospirillaceae</taxon>
        <taxon>Nitrincola</taxon>
    </lineage>
</organism>
<keyword evidence="3 5" id="KW-1133">Transmembrane helix</keyword>
<dbReference type="PANTHER" id="PTHR37422:SF13">
    <property type="entry name" value="LIPOPOLYSACCHARIDE BIOSYNTHESIS PROTEIN PA4999-RELATED"/>
    <property type="match status" value="1"/>
</dbReference>
<accession>A0A364NMM7</accession>
<dbReference type="OrthoDB" id="5903567at2"/>
<dbReference type="PANTHER" id="PTHR37422">
    <property type="entry name" value="TEICHURONIC ACID BIOSYNTHESIS PROTEIN TUAE"/>
    <property type="match status" value="1"/>
</dbReference>
<evidence type="ECO:0000256" key="3">
    <source>
        <dbReference type="ARBA" id="ARBA00022989"/>
    </source>
</evidence>
<feature type="transmembrane region" description="Helical" evidence="5">
    <location>
        <begin position="229"/>
        <end position="248"/>
    </location>
</feature>
<comment type="caution">
    <text evidence="7">The sequence shown here is derived from an EMBL/GenBank/DDBJ whole genome shotgun (WGS) entry which is preliminary data.</text>
</comment>
<sequence>MLKTKYIYIGSLYFALIILSGVWYWPITRELNPNFNIKIFGTLSDNTLFIIMALTATIGVIKNGIQKLFDIRVTLLILLVFVSSMLSNNVVDSFKTFLRLFIFFSYITILVRTLNPEEITKSLLQFFKLFIFINSLSLLFLPHISFMEGLHDGAARGLLNHKNSFGFLTLISLAFVYTSEQKNIIKYTLIIIATIMIILSKSTTSIILMILLLILIFYINIGRKINKTTLFFFMLVILGLFSFTYTWILTEIFNITEKSNDFSNRTMLWSYYYNIALEKLYFGQGNYILTQDFWNRFNFYSGIEGNYSAHNSYLSTFVSYGLIITILYITSLMMSLIFLLRLKFEKTSYPIYLCVPLIMIRGFFESGAMLSVNIYILLLSIIWLIETRNFKIGKKWH</sequence>
<evidence type="ECO:0000256" key="5">
    <source>
        <dbReference type="SAM" id="Phobius"/>
    </source>
</evidence>
<name>A0A364NMM7_9GAMM</name>
<feature type="transmembrane region" description="Helical" evidence="5">
    <location>
        <begin position="317"/>
        <end position="340"/>
    </location>
</feature>
<feature type="transmembrane region" description="Helical" evidence="5">
    <location>
        <begin position="184"/>
        <end position="200"/>
    </location>
</feature>
<feature type="transmembrane region" description="Helical" evidence="5">
    <location>
        <begin position="126"/>
        <end position="146"/>
    </location>
</feature>
<dbReference type="EMBL" id="QKRX01000005">
    <property type="protein sequence ID" value="RAU18250.1"/>
    <property type="molecule type" value="Genomic_DNA"/>
</dbReference>
<evidence type="ECO:0000256" key="2">
    <source>
        <dbReference type="ARBA" id="ARBA00022692"/>
    </source>
</evidence>
<feature type="transmembrane region" description="Helical" evidence="5">
    <location>
        <begin position="7"/>
        <end position="27"/>
    </location>
</feature>
<reference evidence="7 8" key="1">
    <citation type="submission" date="2018-06" db="EMBL/GenBank/DDBJ databases">
        <title>Nitrincola tibetense sp. nov., isolated from Lake XuguoCo on Tibetan Plateau.</title>
        <authorList>
            <person name="Xing P."/>
        </authorList>
    </citation>
    <scope>NUCLEOTIDE SEQUENCE [LARGE SCALE GENOMIC DNA]</scope>
    <source>
        <strain evidence="8">xg18</strain>
    </source>
</reference>
<dbReference type="Proteomes" id="UP000250744">
    <property type="component" value="Unassembled WGS sequence"/>
</dbReference>
<dbReference type="InterPro" id="IPR007016">
    <property type="entry name" value="O-antigen_ligase-rel_domated"/>
</dbReference>
<dbReference type="GO" id="GO:0016020">
    <property type="term" value="C:membrane"/>
    <property type="evidence" value="ECO:0007669"/>
    <property type="project" value="UniProtKB-SubCell"/>
</dbReference>
<keyword evidence="8" id="KW-1185">Reference proteome</keyword>
<evidence type="ECO:0000256" key="1">
    <source>
        <dbReference type="ARBA" id="ARBA00004141"/>
    </source>
</evidence>
<evidence type="ECO:0000256" key="4">
    <source>
        <dbReference type="ARBA" id="ARBA00023136"/>
    </source>
</evidence>
<feature type="transmembrane region" description="Helical" evidence="5">
    <location>
        <begin position="206"/>
        <end position="222"/>
    </location>
</feature>
<feature type="transmembrane region" description="Helical" evidence="5">
    <location>
        <begin position="97"/>
        <end position="114"/>
    </location>
</feature>
<proteinExistence type="predicted"/>
<feature type="transmembrane region" description="Helical" evidence="5">
    <location>
        <begin position="73"/>
        <end position="91"/>
    </location>
</feature>
<dbReference type="RefSeq" id="WP_112158892.1">
    <property type="nucleotide sequence ID" value="NZ_QKRX01000005.1"/>
</dbReference>
<dbReference type="AlphaFoldDB" id="A0A364NMM7"/>